<dbReference type="AlphaFoldDB" id="A0AAN6MQE5"/>
<reference evidence="1" key="1">
    <citation type="journal article" date="2023" name="Mol. Phylogenet. Evol.">
        <title>Genome-scale phylogeny and comparative genomics of the fungal order Sordariales.</title>
        <authorList>
            <person name="Hensen N."/>
            <person name="Bonometti L."/>
            <person name="Westerberg I."/>
            <person name="Brannstrom I.O."/>
            <person name="Guillou S."/>
            <person name="Cros-Aarteil S."/>
            <person name="Calhoun S."/>
            <person name="Haridas S."/>
            <person name="Kuo A."/>
            <person name="Mondo S."/>
            <person name="Pangilinan J."/>
            <person name="Riley R."/>
            <person name="LaButti K."/>
            <person name="Andreopoulos B."/>
            <person name="Lipzen A."/>
            <person name="Chen C."/>
            <person name="Yan M."/>
            <person name="Daum C."/>
            <person name="Ng V."/>
            <person name="Clum A."/>
            <person name="Steindorff A."/>
            <person name="Ohm R.A."/>
            <person name="Martin F."/>
            <person name="Silar P."/>
            <person name="Natvig D.O."/>
            <person name="Lalanne C."/>
            <person name="Gautier V."/>
            <person name="Ament-Velasquez S.L."/>
            <person name="Kruys A."/>
            <person name="Hutchinson M.I."/>
            <person name="Powell A.J."/>
            <person name="Barry K."/>
            <person name="Miller A.N."/>
            <person name="Grigoriev I.V."/>
            <person name="Debuchy R."/>
            <person name="Gladieux P."/>
            <person name="Hiltunen Thoren M."/>
            <person name="Johannesson H."/>
        </authorList>
    </citation>
    <scope>NUCLEOTIDE SEQUENCE</scope>
    <source>
        <strain evidence="1">CBS 103.79</strain>
    </source>
</reference>
<reference evidence="1" key="2">
    <citation type="submission" date="2023-05" db="EMBL/GenBank/DDBJ databases">
        <authorList>
            <consortium name="Lawrence Berkeley National Laboratory"/>
            <person name="Steindorff A."/>
            <person name="Hensen N."/>
            <person name="Bonometti L."/>
            <person name="Westerberg I."/>
            <person name="Brannstrom I.O."/>
            <person name="Guillou S."/>
            <person name="Cros-Aarteil S."/>
            <person name="Calhoun S."/>
            <person name="Haridas S."/>
            <person name="Kuo A."/>
            <person name="Mondo S."/>
            <person name="Pangilinan J."/>
            <person name="Riley R."/>
            <person name="Labutti K."/>
            <person name="Andreopoulos B."/>
            <person name="Lipzen A."/>
            <person name="Chen C."/>
            <person name="Yanf M."/>
            <person name="Daum C."/>
            <person name="Ng V."/>
            <person name="Clum A."/>
            <person name="Ohm R."/>
            <person name="Martin F."/>
            <person name="Silar P."/>
            <person name="Natvig D."/>
            <person name="Lalanne C."/>
            <person name="Gautier V."/>
            <person name="Ament-Velasquez S.L."/>
            <person name="Kruys A."/>
            <person name="Hutchinson M.I."/>
            <person name="Powell A.J."/>
            <person name="Barry K."/>
            <person name="Miller A.N."/>
            <person name="Grigoriev I.V."/>
            <person name="Debuchy R."/>
            <person name="Gladieux P."/>
            <person name="Thoren M.H."/>
            <person name="Johannesson H."/>
        </authorList>
    </citation>
    <scope>NUCLEOTIDE SEQUENCE</scope>
    <source>
        <strain evidence="1">CBS 103.79</strain>
    </source>
</reference>
<comment type="caution">
    <text evidence="1">The sequence shown here is derived from an EMBL/GenBank/DDBJ whole genome shotgun (WGS) entry which is preliminary data.</text>
</comment>
<accession>A0AAN6MQE5</accession>
<gene>
    <name evidence="1" type="ORF">C8A05DRAFT_32195</name>
</gene>
<dbReference type="Proteomes" id="UP001303889">
    <property type="component" value="Unassembled WGS sequence"/>
</dbReference>
<dbReference type="InterPro" id="IPR022085">
    <property type="entry name" value="OpdG"/>
</dbReference>
<sequence length="142" mass="15915">MGSAEKWHRLAISGACALAAEVLSPYDELMLAIESGLEHDLNEMVQPEWSVKLACAWLAHGSAMPLLEWAGENMEDSNITKSFAPGPLYHGPNFMCFERWQFWLHRLDQLANQESGLSPETRQGALDAAQMMREAEEALARR</sequence>
<protein>
    <submittedName>
        <fullName evidence="1">Uncharacterized protein</fullName>
    </submittedName>
</protein>
<organism evidence="1 2">
    <name type="scientific">Staphylotrichum tortipilum</name>
    <dbReference type="NCBI Taxonomy" id="2831512"/>
    <lineage>
        <taxon>Eukaryota</taxon>
        <taxon>Fungi</taxon>
        <taxon>Dikarya</taxon>
        <taxon>Ascomycota</taxon>
        <taxon>Pezizomycotina</taxon>
        <taxon>Sordariomycetes</taxon>
        <taxon>Sordariomycetidae</taxon>
        <taxon>Sordariales</taxon>
        <taxon>Chaetomiaceae</taxon>
        <taxon>Staphylotrichum</taxon>
    </lineage>
</organism>
<keyword evidence="2" id="KW-1185">Reference proteome</keyword>
<evidence type="ECO:0000313" key="2">
    <source>
        <dbReference type="Proteomes" id="UP001303889"/>
    </source>
</evidence>
<evidence type="ECO:0000313" key="1">
    <source>
        <dbReference type="EMBL" id="KAK3904058.1"/>
    </source>
</evidence>
<dbReference type="EMBL" id="MU855416">
    <property type="protein sequence ID" value="KAK3904058.1"/>
    <property type="molecule type" value="Genomic_DNA"/>
</dbReference>
<name>A0AAN6MQE5_9PEZI</name>
<dbReference type="Pfam" id="PF12311">
    <property type="entry name" value="DUF3632"/>
    <property type="match status" value="1"/>
</dbReference>
<proteinExistence type="predicted"/>